<dbReference type="EMBL" id="SGPM01000193">
    <property type="protein sequence ID" value="THH28217.1"/>
    <property type="molecule type" value="Genomic_DNA"/>
</dbReference>
<dbReference type="OrthoDB" id="5589195at2759"/>
<evidence type="ECO:0000256" key="4">
    <source>
        <dbReference type="ARBA" id="ARBA00022676"/>
    </source>
</evidence>
<evidence type="ECO:0000256" key="10">
    <source>
        <dbReference type="RuleBase" id="RU363110"/>
    </source>
</evidence>
<feature type="compositionally biased region" description="Gly residues" evidence="11">
    <location>
        <begin position="458"/>
        <end position="473"/>
    </location>
</feature>
<evidence type="ECO:0000313" key="12">
    <source>
        <dbReference type="EMBL" id="THH28217.1"/>
    </source>
</evidence>
<feature type="transmembrane region" description="Helical" evidence="10">
    <location>
        <begin position="293"/>
        <end position="312"/>
    </location>
</feature>
<evidence type="ECO:0000256" key="7">
    <source>
        <dbReference type="ARBA" id="ARBA00022824"/>
    </source>
</evidence>
<dbReference type="UniPathway" id="UPA00378"/>
<accession>A0A4S4MS17</accession>
<evidence type="ECO:0000256" key="11">
    <source>
        <dbReference type="SAM" id="MobiDB-lite"/>
    </source>
</evidence>
<evidence type="ECO:0000256" key="3">
    <source>
        <dbReference type="ARBA" id="ARBA00008715"/>
    </source>
</evidence>
<keyword evidence="9 10" id="KW-0472">Membrane</keyword>
<proteinExistence type="inferred from homology"/>
<dbReference type="Proteomes" id="UP000308730">
    <property type="component" value="Unassembled WGS sequence"/>
</dbReference>
<keyword evidence="6 10" id="KW-0812">Transmembrane</keyword>
<keyword evidence="4 10" id="KW-0328">Glycosyltransferase</keyword>
<comment type="caution">
    <text evidence="12">The sequence shown here is derived from an EMBL/GenBank/DDBJ whole genome shotgun (WGS) entry which is preliminary data.</text>
</comment>
<feature type="transmembrane region" description="Helical" evidence="10">
    <location>
        <begin position="101"/>
        <end position="121"/>
    </location>
</feature>
<dbReference type="Pfam" id="PF03155">
    <property type="entry name" value="Alg6_Alg8"/>
    <property type="match status" value="1"/>
</dbReference>
<dbReference type="PANTHER" id="PTHR12413:SF1">
    <property type="entry name" value="DOLICHYL PYROPHOSPHATE MAN9GLCNAC2 ALPHA-1,3-GLUCOSYLTRANSFERASE"/>
    <property type="match status" value="1"/>
</dbReference>
<comment type="caution">
    <text evidence="10">Lacks conserved residue(s) required for the propagation of feature annotation.</text>
</comment>
<reference evidence="12 13" key="1">
    <citation type="submission" date="2019-02" db="EMBL/GenBank/DDBJ databases">
        <title>Genome sequencing of the rare red list fungi Antrodiella citrinella (Flaviporus citrinellus).</title>
        <authorList>
            <person name="Buettner E."/>
            <person name="Kellner H."/>
        </authorList>
    </citation>
    <scope>NUCLEOTIDE SEQUENCE [LARGE SCALE GENOMIC DNA]</scope>
    <source>
        <strain evidence="12 13">DSM 108506</strain>
    </source>
</reference>
<comment type="pathway">
    <text evidence="2 10">Protein modification; protein glycosylation.</text>
</comment>
<dbReference type="GO" id="GO:0005789">
    <property type="term" value="C:endoplasmic reticulum membrane"/>
    <property type="evidence" value="ECO:0007669"/>
    <property type="project" value="UniProtKB-SubCell"/>
</dbReference>
<dbReference type="PANTHER" id="PTHR12413">
    <property type="entry name" value="DOLICHYL GLYCOSYLTRANSFERASE"/>
    <property type="match status" value="1"/>
</dbReference>
<evidence type="ECO:0000256" key="5">
    <source>
        <dbReference type="ARBA" id="ARBA00022679"/>
    </source>
</evidence>
<comment type="similarity">
    <text evidence="3 10">Belongs to the ALG6/ALG8 glucosyltransferase family.</text>
</comment>
<name>A0A4S4MS17_9APHY</name>
<dbReference type="InterPro" id="IPR004856">
    <property type="entry name" value="Glyco_trans_ALG6/ALG8"/>
</dbReference>
<gene>
    <name evidence="12" type="ORF">EUX98_g5967</name>
</gene>
<feature type="transmembrane region" description="Helical" evidence="10">
    <location>
        <begin position="221"/>
        <end position="241"/>
    </location>
</feature>
<feature type="transmembrane region" description="Helical" evidence="10">
    <location>
        <begin position="349"/>
        <end position="368"/>
    </location>
</feature>
<keyword evidence="8 10" id="KW-1133">Transmembrane helix</keyword>
<evidence type="ECO:0000256" key="9">
    <source>
        <dbReference type="ARBA" id="ARBA00023136"/>
    </source>
</evidence>
<keyword evidence="7 10" id="KW-0256">Endoplasmic reticulum</keyword>
<organism evidence="12 13">
    <name type="scientific">Antrodiella citrinella</name>
    <dbReference type="NCBI Taxonomy" id="2447956"/>
    <lineage>
        <taxon>Eukaryota</taxon>
        <taxon>Fungi</taxon>
        <taxon>Dikarya</taxon>
        <taxon>Basidiomycota</taxon>
        <taxon>Agaricomycotina</taxon>
        <taxon>Agaricomycetes</taxon>
        <taxon>Polyporales</taxon>
        <taxon>Steccherinaceae</taxon>
        <taxon>Antrodiella</taxon>
    </lineage>
</organism>
<evidence type="ECO:0000256" key="1">
    <source>
        <dbReference type="ARBA" id="ARBA00004477"/>
    </source>
</evidence>
<dbReference type="AlphaFoldDB" id="A0A4S4MS17"/>
<sequence length="506" mass="54609">MFTRVWQGSRSTRTQHVALLALLLQPALLLIDFGHFQYNSIMLGFTLLAMNFFASGHDLFGAICFTLSLGFKQMALYYAPAIGSYLLAKCLYLGPDQGLKLFIRLGVVTAATFTLLFLPFLPPFAPLSGILQPINRIFPFARGLFEDKVANFWCASNVAFKWNTWFSRGALVKLSTALTAVGFLPSVVGLLYSGYTHRLTAPGSRVKPADLQKAVSAPPPFLSLLPYALMCSSMSFFLFSFQVHEKTILVPLLPLTLLLSGSAGDSETFELAALVNNVAVFSMWPLLKRDGLGTQYIAMLLIWNRVIGYNPFTQPRSYLRSLALAIYIACISLHILELILPPPAPLPDIYPVLNVLISTPVFGLTWLWSIKRGVEVGWATGGLVRASPSPSGATPIHGGAPVLKASASMESTSTTTSVASAGVTQKKLWRNTVSGETTGRLRAWSWAEAQKMSNLPPSGGGGFASSSALGGGDVEGETGRVDQRRSVTVGYREGAGILRTASTDAV</sequence>
<evidence type="ECO:0000256" key="2">
    <source>
        <dbReference type="ARBA" id="ARBA00004922"/>
    </source>
</evidence>
<feature type="transmembrane region" description="Helical" evidence="10">
    <location>
        <begin position="324"/>
        <end position="343"/>
    </location>
</feature>
<dbReference type="EC" id="2.4.1.-" evidence="10"/>
<evidence type="ECO:0000256" key="8">
    <source>
        <dbReference type="ARBA" id="ARBA00022989"/>
    </source>
</evidence>
<protein>
    <recommendedName>
        <fullName evidence="10">Alpha-1,3-glucosyltransferase</fullName>
        <ecNumber evidence="10">2.4.1.-</ecNumber>
    </recommendedName>
</protein>
<feature type="transmembrane region" description="Helical" evidence="10">
    <location>
        <begin position="170"/>
        <end position="192"/>
    </location>
</feature>
<comment type="subcellular location">
    <subcellularLocation>
        <location evidence="1 10">Endoplasmic reticulum membrane</location>
        <topology evidence="1 10">Multi-pass membrane protein</topology>
    </subcellularLocation>
</comment>
<dbReference type="GO" id="GO:0042281">
    <property type="term" value="F:dolichyl pyrophosphate Man9GlcNAc2 alpha-1,3-glucosyltransferase activity"/>
    <property type="evidence" value="ECO:0007669"/>
    <property type="project" value="TreeGrafter"/>
</dbReference>
<keyword evidence="5 10" id="KW-0808">Transferase</keyword>
<keyword evidence="13" id="KW-1185">Reference proteome</keyword>
<evidence type="ECO:0000313" key="13">
    <source>
        <dbReference type="Proteomes" id="UP000308730"/>
    </source>
</evidence>
<feature type="region of interest" description="Disordered" evidence="11">
    <location>
        <begin position="455"/>
        <end position="481"/>
    </location>
</feature>
<evidence type="ECO:0000256" key="6">
    <source>
        <dbReference type="ARBA" id="ARBA00022692"/>
    </source>
</evidence>